<dbReference type="PATRIC" id="fig|1415166.3.peg.1882"/>
<evidence type="ECO:0000313" key="1">
    <source>
        <dbReference type="EMBL" id="AHH16659.1"/>
    </source>
</evidence>
<reference evidence="1 2" key="1">
    <citation type="journal article" date="2014" name="Appl. Environ. Microbiol.">
        <title>Insights into the Microbial Degradation of Rubber and Gutta-Percha by Analysis of the Complete Genome of Nocardia nova SH22a.</title>
        <authorList>
            <person name="Luo Q."/>
            <person name="Hiessl S."/>
            <person name="Poehlein A."/>
            <person name="Daniel R."/>
            <person name="Steinbuchel A."/>
        </authorList>
    </citation>
    <scope>NUCLEOTIDE SEQUENCE [LARGE SCALE GENOMIC DNA]</scope>
    <source>
        <strain evidence="1">SH22a</strain>
    </source>
</reference>
<proteinExistence type="predicted"/>
<accession>W5TBW1</accession>
<dbReference type="EMBL" id="CP006850">
    <property type="protein sequence ID" value="AHH16659.1"/>
    <property type="molecule type" value="Genomic_DNA"/>
</dbReference>
<keyword evidence="2" id="KW-1185">Reference proteome</keyword>
<gene>
    <name evidence="1" type="ORF">NONO_c18590</name>
</gene>
<dbReference type="AlphaFoldDB" id="W5TBW1"/>
<organism evidence="1 2">
    <name type="scientific">Nocardia nova SH22a</name>
    <dbReference type="NCBI Taxonomy" id="1415166"/>
    <lineage>
        <taxon>Bacteria</taxon>
        <taxon>Bacillati</taxon>
        <taxon>Actinomycetota</taxon>
        <taxon>Actinomycetes</taxon>
        <taxon>Mycobacteriales</taxon>
        <taxon>Nocardiaceae</taxon>
        <taxon>Nocardia</taxon>
    </lineage>
</organism>
<dbReference type="HOGENOM" id="CLU_2667427_0_0_11"/>
<sequence>MRRVFLDTCVLFPAHLRDTLLRLAEADLIQPLRSADIMTELRRNPCAGRADDNSAAGKVDRLISTMNGFSFSTAT</sequence>
<dbReference type="OrthoDB" id="113459at2"/>
<evidence type="ECO:0000313" key="2">
    <source>
        <dbReference type="Proteomes" id="UP000019150"/>
    </source>
</evidence>
<protein>
    <submittedName>
        <fullName evidence="1">PIN domain-containing protein</fullName>
    </submittedName>
</protein>
<name>W5TBW1_9NOCA</name>
<dbReference type="KEGG" id="nno:NONO_c18590"/>
<dbReference type="Proteomes" id="UP000019150">
    <property type="component" value="Chromosome"/>
</dbReference>